<evidence type="ECO:0000313" key="3">
    <source>
        <dbReference type="Proteomes" id="UP000489600"/>
    </source>
</evidence>
<reference evidence="2" key="1">
    <citation type="submission" date="2019-07" db="EMBL/GenBank/DDBJ databases">
        <authorList>
            <person name="Dittberner H."/>
        </authorList>
    </citation>
    <scope>NUCLEOTIDE SEQUENCE [LARGE SCALE GENOMIC DNA]</scope>
</reference>
<keyword evidence="3" id="KW-1185">Reference proteome</keyword>
<organism evidence="2 3">
    <name type="scientific">Arabis nemorensis</name>
    <dbReference type="NCBI Taxonomy" id="586526"/>
    <lineage>
        <taxon>Eukaryota</taxon>
        <taxon>Viridiplantae</taxon>
        <taxon>Streptophyta</taxon>
        <taxon>Embryophyta</taxon>
        <taxon>Tracheophyta</taxon>
        <taxon>Spermatophyta</taxon>
        <taxon>Magnoliopsida</taxon>
        <taxon>eudicotyledons</taxon>
        <taxon>Gunneridae</taxon>
        <taxon>Pentapetalae</taxon>
        <taxon>rosids</taxon>
        <taxon>malvids</taxon>
        <taxon>Brassicales</taxon>
        <taxon>Brassicaceae</taxon>
        <taxon>Arabideae</taxon>
        <taxon>Arabis</taxon>
    </lineage>
</organism>
<dbReference type="Pfam" id="PF08772">
    <property type="entry name" value="Zn_ribbon_NOB1"/>
    <property type="match status" value="1"/>
</dbReference>
<dbReference type="Gene3D" id="6.20.210.10">
    <property type="entry name" value="Nin one binding (NOB1), Zn-ribbon-like"/>
    <property type="match status" value="1"/>
</dbReference>
<accession>A0A565AMF7</accession>
<protein>
    <recommendedName>
        <fullName evidence="1">Nin one binding (NOB1) Zn-ribbon-like domain-containing protein</fullName>
    </recommendedName>
</protein>
<dbReference type="OrthoDB" id="446759at2759"/>
<dbReference type="InterPro" id="IPR036283">
    <property type="entry name" value="NOB1_Zf-like_sf"/>
</dbReference>
<dbReference type="InterPro" id="IPR039907">
    <property type="entry name" value="NOB1"/>
</dbReference>
<comment type="caution">
    <text evidence="2">The sequence shown here is derived from an EMBL/GenBank/DDBJ whole genome shotgun (WGS) entry which is preliminary data.</text>
</comment>
<dbReference type="Proteomes" id="UP000489600">
    <property type="component" value="Unassembled WGS sequence"/>
</dbReference>
<dbReference type="GO" id="GO:0030490">
    <property type="term" value="P:maturation of SSU-rRNA"/>
    <property type="evidence" value="ECO:0007669"/>
    <property type="project" value="TreeGrafter"/>
</dbReference>
<dbReference type="PANTHER" id="PTHR12814:SF2">
    <property type="entry name" value="RNA-BINDING PROTEIN NOB1"/>
    <property type="match status" value="1"/>
</dbReference>
<dbReference type="InterPro" id="IPR014881">
    <property type="entry name" value="NOB1_Zn-bd"/>
</dbReference>
<sequence>MNVEATLINGEDDIDHDVEVGAEGMDVATQGFENVEIASEAGDTFEASSIADDGSSEQSCSLRAFFESSVACITADYAMQNVILQMGLRLLAPGGMQIRELNRWILKCHACYTVTPEIGTKFCPKCGNGGTLRKVAVTIGENGTIVAACKPRIALRRTKFSIPMPKGGREGITKNQIPQKFLHPKTKKKASKPGDEYFISDDVFMYHHSNRKAPLQPLVREAMANFSQKRNPNDNHYSRSRARC</sequence>
<dbReference type="AlphaFoldDB" id="A0A565AMF7"/>
<dbReference type="SUPFAM" id="SSF144206">
    <property type="entry name" value="NOB1 zinc finger-like"/>
    <property type="match status" value="1"/>
</dbReference>
<dbReference type="GO" id="GO:0004521">
    <property type="term" value="F:RNA endonuclease activity"/>
    <property type="evidence" value="ECO:0007669"/>
    <property type="project" value="TreeGrafter"/>
</dbReference>
<name>A0A565AMF7_9BRAS</name>
<gene>
    <name evidence="2" type="ORF">ANE_LOCUS1055</name>
</gene>
<dbReference type="EMBL" id="CABITT030000001">
    <property type="protein sequence ID" value="VVA90610.1"/>
    <property type="molecule type" value="Genomic_DNA"/>
</dbReference>
<proteinExistence type="predicted"/>
<evidence type="ECO:0000313" key="2">
    <source>
        <dbReference type="EMBL" id="VVA90610.1"/>
    </source>
</evidence>
<evidence type="ECO:0000259" key="1">
    <source>
        <dbReference type="Pfam" id="PF08772"/>
    </source>
</evidence>
<feature type="domain" description="Nin one binding (NOB1) Zn-ribbon-like" evidence="1">
    <location>
        <begin position="98"/>
        <end position="168"/>
    </location>
</feature>
<dbReference type="GO" id="GO:0030688">
    <property type="term" value="C:preribosome, small subunit precursor"/>
    <property type="evidence" value="ECO:0007669"/>
    <property type="project" value="TreeGrafter"/>
</dbReference>
<dbReference type="PANTHER" id="PTHR12814">
    <property type="entry name" value="RNA-BINDING PROTEIN NOB1"/>
    <property type="match status" value="1"/>
</dbReference>